<keyword evidence="1" id="KW-0175">Coiled coil</keyword>
<dbReference type="SUPFAM" id="SSF102829">
    <property type="entry name" value="Cell division protein ZapA-like"/>
    <property type="match status" value="1"/>
</dbReference>
<proteinExistence type="predicted"/>
<keyword evidence="2" id="KW-0132">Cell division</keyword>
<dbReference type="InterPro" id="IPR007838">
    <property type="entry name" value="Cell_div_ZapA-like"/>
</dbReference>
<dbReference type="AlphaFoldDB" id="A0A1H9QN95"/>
<keyword evidence="2" id="KW-0131">Cell cycle</keyword>
<evidence type="ECO:0000313" key="3">
    <source>
        <dbReference type="Proteomes" id="UP000182471"/>
    </source>
</evidence>
<evidence type="ECO:0000256" key="1">
    <source>
        <dbReference type="SAM" id="Coils"/>
    </source>
</evidence>
<dbReference type="GO" id="GO:0051301">
    <property type="term" value="P:cell division"/>
    <property type="evidence" value="ECO:0007669"/>
    <property type="project" value="UniProtKB-KW"/>
</dbReference>
<name>A0A1H9QN95_9FIRM</name>
<dbReference type="Pfam" id="PF05164">
    <property type="entry name" value="ZapA"/>
    <property type="match status" value="1"/>
</dbReference>
<reference evidence="3" key="1">
    <citation type="submission" date="2016-10" db="EMBL/GenBank/DDBJ databases">
        <authorList>
            <person name="Varghese N."/>
            <person name="Submissions S."/>
        </authorList>
    </citation>
    <scope>NUCLEOTIDE SEQUENCE [LARGE SCALE GENOMIC DNA]</scope>
    <source>
        <strain evidence="3">S1b</strain>
    </source>
</reference>
<keyword evidence="3" id="KW-1185">Reference proteome</keyword>
<dbReference type="Gene3D" id="6.10.250.790">
    <property type="match status" value="1"/>
</dbReference>
<dbReference type="OrthoDB" id="1826286at2"/>
<dbReference type="EMBL" id="FOGW01000006">
    <property type="protein sequence ID" value="SER61877.1"/>
    <property type="molecule type" value="Genomic_DNA"/>
</dbReference>
<accession>A0A1H9QN95</accession>
<dbReference type="RefSeq" id="WP_022748074.1">
    <property type="nucleotide sequence ID" value="NZ_FOGW01000006.1"/>
</dbReference>
<feature type="coiled-coil region" evidence="1">
    <location>
        <begin position="67"/>
        <end position="141"/>
    </location>
</feature>
<dbReference type="InterPro" id="IPR036192">
    <property type="entry name" value="Cell_div_ZapA-like_sf"/>
</dbReference>
<sequence length="142" mass="16598">MSAKTSAEVVIGGKVYTLCGYEEEEYLQKVAIYINNKIQELEENEDIKRLSNQMKSTLLELNIADDYFKAKDLAQKLENNMEAKEKEVYDLKHILISNQKKSDEDKETIKRLQAENKELLLNKERLEKALEEQLLDNENQND</sequence>
<gene>
    <name evidence="2" type="ORF">SAMN02910429_00619</name>
</gene>
<dbReference type="Proteomes" id="UP000182471">
    <property type="component" value="Unassembled WGS sequence"/>
</dbReference>
<evidence type="ECO:0000313" key="2">
    <source>
        <dbReference type="EMBL" id="SER61877.1"/>
    </source>
</evidence>
<protein>
    <submittedName>
        <fullName evidence="2">Cell division protein ZapA</fullName>
    </submittedName>
</protein>
<dbReference type="InterPro" id="IPR053712">
    <property type="entry name" value="Bac_CellDiv_Activator"/>
</dbReference>
<organism evidence="2 3">
    <name type="scientific">Lachnobacterium bovis</name>
    <dbReference type="NCBI Taxonomy" id="140626"/>
    <lineage>
        <taxon>Bacteria</taxon>
        <taxon>Bacillati</taxon>
        <taxon>Bacillota</taxon>
        <taxon>Clostridia</taxon>
        <taxon>Lachnospirales</taxon>
        <taxon>Lachnospiraceae</taxon>
        <taxon>Lachnobacterium</taxon>
    </lineage>
</organism>